<reference evidence="4" key="1">
    <citation type="journal article" date="2019" name="Int. J. Syst. Evol. Microbiol.">
        <title>The Global Catalogue of Microorganisms (GCM) 10K type strain sequencing project: providing services to taxonomists for standard genome sequencing and annotation.</title>
        <authorList>
            <consortium name="The Broad Institute Genomics Platform"/>
            <consortium name="The Broad Institute Genome Sequencing Center for Infectious Disease"/>
            <person name="Wu L."/>
            <person name="Ma J."/>
        </authorList>
    </citation>
    <scope>NUCLEOTIDE SEQUENCE [LARGE SCALE GENOMIC DNA]</scope>
    <source>
        <strain evidence="4">JCM 16601</strain>
    </source>
</reference>
<sequence>MGIPSETPLRLLAEACNAKRIPYELFNQRQQESWTVTYDFRLPGDGMLSNGTRQLKLNDCTGLYLRTMDHTQVPEYAQTKKQVGINGMYEKLFQLIDSESDCKITNPPSVQMSNNSKPYQSQIIKQYGLDIPDMCITSNEDEAREFMAKYKAAIYKSISGTRSIVKQVDEAALQNLHKIKYCPVQFQECVTGFNVRVHVVGQRAIATKICSNAIDYRYARAEGKQTTLEAYDLPAHLAEKCIALAHGLHLPFAGIDLMITNDGRTICFEVNPSPGYSYYELNTGQLISHALADYLAN</sequence>
<keyword evidence="1" id="KW-0067">ATP-binding</keyword>
<dbReference type="SUPFAM" id="SSF56059">
    <property type="entry name" value="Glutathione synthetase ATP-binding domain-like"/>
    <property type="match status" value="1"/>
</dbReference>
<dbReference type="Pfam" id="PF08443">
    <property type="entry name" value="RimK"/>
    <property type="match status" value="1"/>
</dbReference>
<organism evidence="3 4">
    <name type="scientific">Mucilaginibacter dorajii</name>
    <dbReference type="NCBI Taxonomy" id="692994"/>
    <lineage>
        <taxon>Bacteria</taxon>
        <taxon>Pseudomonadati</taxon>
        <taxon>Bacteroidota</taxon>
        <taxon>Sphingobacteriia</taxon>
        <taxon>Sphingobacteriales</taxon>
        <taxon>Sphingobacteriaceae</taxon>
        <taxon>Mucilaginibacter</taxon>
    </lineage>
</organism>
<protein>
    <recommendedName>
        <fullName evidence="2">ATP-grasp domain-containing protein</fullName>
    </recommendedName>
</protein>
<keyword evidence="4" id="KW-1185">Reference proteome</keyword>
<keyword evidence="1" id="KW-0547">Nucleotide-binding</keyword>
<evidence type="ECO:0000259" key="2">
    <source>
        <dbReference type="PROSITE" id="PS50975"/>
    </source>
</evidence>
<name>A0ABP7R6J4_9SPHI</name>
<evidence type="ECO:0000313" key="4">
    <source>
        <dbReference type="Proteomes" id="UP001500742"/>
    </source>
</evidence>
<dbReference type="PANTHER" id="PTHR21621:SF0">
    <property type="entry name" value="BETA-CITRYLGLUTAMATE SYNTHASE B-RELATED"/>
    <property type="match status" value="1"/>
</dbReference>
<dbReference type="PANTHER" id="PTHR21621">
    <property type="entry name" value="RIBOSOMAL PROTEIN S6 MODIFICATION PROTEIN"/>
    <property type="match status" value="1"/>
</dbReference>
<feature type="domain" description="ATP-grasp" evidence="2">
    <location>
        <begin position="121"/>
        <end position="296"/>
    </location>
</feature>
<dbReference type="EMBL" id="BAAAZC010000051">
    <property type="protein sequence ID" value="GAA3993291.1"/>
    <property type="molecule type" value="Genomic_DNA"/>
</dbReference>
<accession>A0ABP7R6J4</accession>
<dbReference type="Gene3D" id="3.30.470.20">
    <property type="entry name" value="ATP-grasp fold, B domain"/>
    <property type="match status" value="1"/>
</dbReference>
<dbReference type="InterPro" id="IPR013651">
    <property type="entry name" value="ATP-grasp_RimK-type"/>
</dbReference>
<dbReference type="InterPro" id="IPR011761">
    <property type="entry name" value="ATP-grasp"/>
</dbReference>
<evidence type="ECO:0000313" key="3">
    <source>
        <dbReference type="EMBL" id="GAA3993291.1"/>
    </source>
</evidence>
<dbReference type="PROSITE" id="PS50975">
    <property type="entry name" value="ATP_GRASP"/>
    <property type="match status" value="1"/>
</dbReference>
<dbReference type="Proteomes" id="UP001500742">
    <property type="component" value="Unassembled WGS sequence"/>
</dbReference>
<evidence type="ECO:0000256" key="1">
    <source>
        <dbReference type="PROSITE-ProRule" id="PRU00409"/>
    </source>
</evidence>
<gene>
    <name evidence="3" type="ORF">GCM10022210_53940</name>
</gene>
<proteinExistence type="predicted"/>
<comment type="caution">
    <text evidence="3">The sequence shown here is derived from an EMBL/GenBank/DDBJ whole genome shotgun (WGS) entry which is preliminary data.</text>
</comment>